<reference evidence="6 7" key="1">
    <citation type="submission" date="2020-02" db="EMBL/GenBank/DDBJ databases">
        <authorList>
            <person name="Kim M.K."/>
        </authorList>
    </citation>
    <scope>NUCLEOTIDE SEQUENCE [LARGE SCALE GENOMIC DNA]</scope>
    <source>
        <strain evidence="6 7">17J57-3</strain>
    </source>
</reference>
<proteinExistence type="predicted"/>
<evidence type="ECO:0000313" key="7">
    <source>
        <dbReference type="Proteomes" id="UP000482155"/>
    </source>
</evidence>
<dbReference type="AlphaFoldDB" id="A0A6B3SG00"/>
<dbReference type="NCBIfam" id="TIGR01838">
    <property type="entry name" value="PHA_synth_I"/>
    <property type="match status" value="1"/>
</dbReference>
<sequence length="557" mass="61605">MAQFSDPNAWQSWMKTPQMDMGPIAKTMADLGATIDPAELGKLQQDYMQQLTVLWQDMLAQKTPAIADKRFSAPVWQANPLHAFNAAVYLLNSRFLLAMADAVEAKPRAKQKIRFAVQQLVDAMSPANFLVTNPEAQQKIIESKGESLAKGITNMLQDLQKGHISQTDESAFEVGVNVATTEGTVVFENELFQLIQYQPLTKTVNERPLLLVPPCINKYYILDLQPANSLVKYAVEEGNTVFLVSWCNPGADLGKTTWDDYIQKGALKALEVAQEISGQEQINALGFCVGGTVLSTALSILYGRGENPLSSLTLLTTLLDFRETGVIDVFVDDAQVLLREQTIGKGGLMPGRDFASTFSSLRPNDLVWNYVKSNYLKGEEPPPFDLLYWNSDSTNLPGPMYCYYLRNMYLENNLRQPGKLTVGGQKVDLGKIDTPIFIYGSREDHIVPWTAAYESMSILNPKKPARNRFVLGASGHIAGVINPPAAKKRSYWTNDAPAKTAEEWFAGATENPGSWWPEWSAFLAKNGGKKVPAPKKPGSAKYKPIEPAPGRYVKVKA</sequence>
<dbReference type="PANTHER" id="PTHR36837:SF5">
    <property type="entry name" value="POLY-3-HYDROXYBUTYRATE SYNTHASE"/>
    <property type="match status" value="1"/>
</dbReference>
<dbReference type="Proteomes" id="UP000482155">
    <property type="component" value="Unassembled WGS sequence"/>
</dbReference>
<dbReference type="Gene3D" id="3.40.50.1820">
    <property type="entry name" value="alpha/beta hydrolase"/>
    <property type="match status" value="1"/>
</dbReference>
<feature type="domain" description="Poly-beta-hydroxybutyrate polymerase N-terminal" evidence="5">
    <location>
        <begin position="68"/>
        <end position="234"/>
    </location>
</feature>
<dbReference type="InterPro" id="IPR010963">
    <property type="entry name" value="PHA_synth_I"/>
</dbReference>
<dbReference type="GO" id="GO:0016746">
    <property type="term" value="F:acyltransferase activity"/>
    <property type="evidence" value="ECO:0007669"/>
    <property type="project" value="UniProtKB-KW"/>
</dbReference>
<organism evidence="6 7">
    <name type="scientific">Noviherbaspirillum galbum</name>
    <dbReference type="NCBI Taxonomy" id="2709383"/>
    <lineage>
        <taxon>Bacteria</taxon>
        <taxon>Pseudomonadati</taxon>
        <taxon>Pseudomonadota</taxon>
        <taxon>Betaproteobacteria</taxon>
        <taxon>Burkholderiales</taxon>
        <taxon>Oxalobacteraceae</taxon>
        <taxon>Noviherbaspirillum</taxon>
    </lineage>
</organism>
<dbReference type="Pfam" id="PF07167">
    <property type="entry name" value="PhaC_N"/>
    <property type="match status" value="1"/>
</dbReference>
<evidence type="ECO:0000256" key="2">
    <source>
        <dbReference type="ARBA" id="ARBA00022490"/>
    </source>
</evidence>
<dbReference type="InterPro" id="IPR029058">
    <property type="entry name" value="AB_hydrolase_fold"/>
</dbReference>
<comment type="subcellular location">
    <subcellularLocation>
        <location evidence="1">Cytoplasm</location>
    </subcellularLocation>
</comment>
<keyword evidence="7" id="KW-1185">Reference proteome</keyword>
<accession>A0A6B3SG00</accession>
<dbReference type="GO" id="GO:0005737">
    <property type="term" value="C:cytoplasm"/>
    <property type="evidence" value="ECO:0007669"/>
    <property type="project" value="UniProtKB-SubCell"/>
</dbReference>
<keyword evidence="2" id="KW-0963">Cytoplasm</keyword>
<dbReference type="PANTHER" id="PTHR36837">
    <property type="entry name" value="POLY(3-HYDROXYALKANOATE) POLYMERASE SUBUNIT PHAC"/>
    <property type="match status" value="1"/>
</dbReference>
<evidence type="ECO:0000256" key="1">
    <source>
        <dbReference type="ARBA" id="ARBA00004496"/>
    </source>
</evidence>
<keyword evidence="3" id="KW-0808">Transferase</keyword>
<dbReference type="InterPro" id="IPR051321">
    <property type="entry name" value="PHA/PHB_synthase"/>
</dbReference>
<dbReference type="SUPFAM" id="SSF53474">
    <property type="entry name" value="alpha/beta-Hydrolases"/>
    <property type="match status" value="1"/>
</dbReference>
<keyword evidence="4" id="KW-0012">Acyltransferase</keyword>
<evidence type="ECO:0000256" key="4">
    <source>
        <dbReference type="ARBA" id="ARBA00023315"/>
    </source>
</evidence>
<name>A0A6B3SG00_9BURK</name>
<dbReference type="EMBL" id="JAAIVB010000008">
    <property type="protein sequence ID" value="NEX59807.1"/>
    <property type="molecule type" value="Genomic_DNA"/>
</dbReference>
<protein>
    <submittedName>
        <fullName evidence="6">Class I poly(R)-hydroxyalkanoic acid synthase</fullName>
    </submittedName>
</protein>
<dbReference type="GO" id="GO:0042619">
    <property type="term" value="P:poly-hydroxybutyrate biosynthetic process"/>
    <property type="evidence" value="ECO:0007669"/>
    <property type="project" value="InterPro"/>
</dbReference>
<evidence type="ECO:0000256" key="3">
    <source>
        <dbReference type="ARBA" id="ARBA00022679"/>
    </source>
</evidence>
<comment type="caution">
    <text evidence="6">The sequence shown here is derived from an EMBL/GenBank/DDBJ whole genome shotgun (WGS) entry which is preliminary data.</text>
</comment>
<gene>
    <name evidence="6" type="primary">phaC</name>
    <name evidence="6" type="ORF">G3574_01825</name>
</gene>
<evidence type="ECO:0000259" key="5">
    <source>
        <dbReference type="Pfam" id="PF07167"/>
    </source>
</evidence>
<evidence type="ECO:0000313" key="6">
    <source>
        <dbReference type="EMBL" id="NEX59807.1"/>
    </source>
</evidence>
<dbReference type="InterPro" id="IPR010941">
    <property type="entry name" value="PhaC_N"/>
</dbReference>